<dbReference type="PANTHER" id="PTHR36919">
    <property type="entry name" value="BLR1215 PROTEIN"/>
    <property type="match status" value="1"/>
</dbReference>
<protein>
    <submittedName>
        <fullName evidence="3">DUF2147 domain-containing protein</fullName>
    </submittedName>
</protein>
<name>A0A346A196_9HYPH</name>
<dbReference type="Gene3D" id="2.40.128.520">
    <property type="match status" value="1"/>
</dbReference>
<sequence>MVEKGYATIRIVDCNGDLWGVVASEQKPGGIDKNNPDPKLRSRPTLGMPILIGMKPSNQNEWSGDIYNSQDGRTYSASISLLDQDKLKVQGCVLGFLCGGENWTRVATPDQATSTPGAPPPGQKPGKPAARSGGPAKPAPGARSAAGTPTEHSPQTQPAEEICSALVGVPGSTHERRLK</sequence>
<dbReference type="OrthoDB" id="9811671at2"/>
<gene>
    <name evidence="3" type="ORF">DW352_21915</name>
</gene>
<proteinExistence type="predicted"/>
<dbReference type="Pfam" id="PF09917">
    <property type="entry name" value="DUF2147"/>
    <property type="match status" value="1"/>
</dbReference>
<accession>A0A346A196</accession>
<evidence type="ECO:0000256" key="1">
    <source>
        <dbReference type="SAM" id="MobiDB-lite"/>
    </source>
</evidence>
<reference evidence="3 4" key="1">
    <citation type="submission" date="2018-07" db="EMBL/GenBank/DDBJ databases">
        <authorList>
            <person name="Quirk P.G."/>
            <person name="Krulwich T.A."/>
        </authorList>
    </citation>
    <scope>NUCLEOTIDE SEQUENCE [LARGE SCALE GENOMIC DNA]</scope>
    <source>
        <strain evidence="3 4">CC-BB4</strain>
    </source>
</reference>
<organism evidence="3 4">
    <name type="scientific">Pseudolabrys taiwanensis</name>
    <dbReference type="NCBI Taxonomy" id="331696"/>
    <lineage>
        <taxon>Bacteria</taxon>
        <taxon>Pseudomonadati</taxon>
        <taxon>Pseudomonadota</taxon>
        <taxon>Alphaproteobacteria</taxon>
        <taxon>Hyphomicrobiales</taxon>
        <taxon>Xanthobacteraceae</taxon>
        <taxon>Pseudolabrys</taxon>
    </lineage>
</organism>
<dbReference type="PANTHER" id="PTHR36919:SF2">
    <property type="entry name" value="BLL6627 PROTEIN"/>
    <property type="match status" value="1"/>
</dbReference>
<dbReference type="Proteomes" id="UP000254889">
    <property type="component" value="Chromosome"/>
</dbReference>
<evidence type="ECO:0000259" key="2">
    <source>
        <dbReference type="Pfam" id="PF09917"/>
    </source>
</evidence>
<dbReference type="AlphaFoldDB" id="A0A346A196"/>
<feature type="region of interest" description="Disordered" evidence="1">
    <location>
        <begin position="107"/>
        <end position="179"/>
    </location>
</feature>
<dbReference type="KEGG" id="ptaw:DW352_21915"/>
<feature type="domain" description="DUF2147" evidence="2">
    <location>
        <begin position="7"/>
        <end position="105"/>
    </location>
</feature>
<evidence type="ECO:0000313" key="4">
    <source>
        <dbReference type="Proteomes" id="UP000254889"/>
    </source>
</evidence>
<evidence type="ECO:0000313" key="3">
    <source>
        <dbReference type="EMBL" id="AXK82943.1"/>
    </source>
</evidence>
<dbReference type="InterPro" id="IPR019223">
    <property type="entry name" value="DUF2147"/>
</dbReference>
<dbReference type="EMBL" id="CP031417">
    <property type="protein sequence ID" value="AXK82943.1"/>
    <property type="molecule type" value="Genomic_DNA"/>
</dbReference>
<keyword evidence="4" id="KW-1185">Reference proteome</keyword>